<feature type="compositionally biased region" description="Low complexity" evidence="1">
    <location>
        <begin position="80"/>
        <end position="91"/>
    </location>
</feature>
<protein>
    <submittedName>
        <fullName evidence="2">Uncharacterized protein</fullName>
    </submittedName>
</protein>
<dbReference type="AlphaFoldDB" id="A0A2S4PQ38"/>
<gene>
    <name evidence="2" type="ORF">EPUL_002130</name>
</gene>
<evidence type="ECO:0000313" key="2">
    <source>
        <dbReference type="EMBL" id="POS84133.1"/>
    </source>
</evidence>
<proteinExistence type="predicted"/>
<accession>A0A2S4PQ38</accession>
<name>A0A2S4PQ38_9PEZI</name>
<comment type="caution">
    <text evidence="2">The sequence shown here is derived from an EMBL/GenBank/DDBJ whole genome shotgun (WGS) entry which is preliminary data.</text>
</comment>
<sequence length="594" mass="66010">MSPLTCYASESCQAELGQNDDLLDDILAFLDEHNSSSQHYSPVPSPRSVSISHSIKKWVEGLPTSPNSTPTLSLPPSPLQAPATHYTSTISSVPQSPVSVFSRINSEKEALPSQGPSTIPGSPLNEHITEAIVPLYPAVMDLALPIGPEPTGPLPPLPVRSPIRMLKKQQKLNVINLPLSDKKTISMPDLKTHTMDKYQAQAQTQTQTQTQTSIDTKTPIPITQQTHIKRRASGLVPSLSEFNFPFSAMNINEDTSKSQDLIFNNKLNSRRHSNLQLRTKVSSQVETRPILKLFPIQGDDTDNSNDRHAKLNESEEFLTFTQPVPEYPPPFLSRNLSHSRSRSYTPANSNFFHSAKSLVNYRISTNSVQSRVPLSTLTNGGTLEDVQFTTASLCGVGRIKNDEPDIIKVKLKSKKDSVAGLMRKNAAPGIRLGLRLTAEKRELLNTCRVIGMEVRLLTVRRRSLSGTRYEWLVVDNGMAIRGNTNCGRFVLRCLGESNGKVDFFTAEGIPIFRFQRTVGSTRTATSIYGDDENVYFSVRDGSWDCSVHWEVSLFKTKDQIAVKWLVSGDDQMQWLEIKQGDRTVGIIRDSGDHE</sequence>
<feature type="non-terminal residue" evidence="2">
    <location>
        <position position="594"/>
    </location>
</feature>
<dbReference type="EMBL" id="PEDP01001161">
    <property type="protein sequence ID" value="POS84133.1"/>
    <property type="molecule type" value="Genomic_DNA"/>
</dbReference>
<evidence type="ECO:0000313" key="3">
    <source>
        <dbReference type="Proteomes" id="UP000237438"/>
    </source>
</evidence>
<dbReference type="Proteomes" id="UP000237438">
    <property type="component" value="Unassembled WGS sequence"/>
</dbReference>
<evidence type="ECO:0000256" key="1">
    <source>
        <dbReference type="SAM" id="MobiDB-lite"/>
    </source>
</evidence>
<reference evidence="2 3" key="1">
    <citation type="submission" date="2017-10" db="EMBL/GenBank/DDBJ databases">
        <title>Development of genomic resources for the powdery mildew, Erysiphe pulchra.</title>
        <authorList>
            <person name="Wadl P.A."/>
            <person name="Mack B.M."/>
            <person name="Moore G."/>
            <person name="Beltz S.B."/>
        </authorList>
    </citation>
    <scope>NUCLEOTIDE SEQUENCE [LARGE SCALE GENOMIC DNA]</scope>
    <source>
        <strain evidence="2">Cflorida</strain>
    </source>
</reference>
<feature type="region of interest" description="Disordered" evidence="1">
    <location>
        <begin position="65"/>
        <end position="91"/>
    </location>
</feature>
<keyword evidence="3" id="KW-1185">Reference proteome</keyword>
<organism evidence="2 3">
    <name type="scientific">Erysiphe pulchra</name>
    <dbReference type="NCBI Taxonomy" id="225359"/>
    <lineage>
        <taxon>Eukaryota</taxon>
        <taxon>Fungi</taxon>
        <taxon>Dikarya</taxon>
        <taxon>Ascomycota</taxon>
        <taxon>Pezizomycotina</taxon>
        <taxon>Leotiomycetes</taxon>
        <taxon>Erysiphales</taxon>
        <taxon>Erysiphaceae</taxon>
        <taxon>Erysiphe</taxon>
    </lineage>
</organism>
<dbReference type="OrthoDB" id="3598192at2759"/>